<feature type="transmembrane region" description="Helical" evidence="1">
    <location>
        <begin position="77"/>
        <end position="95"/>
    </location>
</feature>
<keyword evidence="3" id="KW-1185">Reference proteome</keyword>
<feature type="transmembrane region" description="Helical" evidence="1">
    <location>
        <begin position="21"/>
        <end position="46"/>
    </location>
</feature>
<dbReference type="EMBL" id="JAAKZH010000001">
    <property type="protein sequence ID" value="NGO63074.1"/>
    <property type="molecule type" value="Genomic_DNA"/>
</dbReference>
<organism evidence="2 3">
    <name type="scientific">Rhizobium daejeonense</name>
    <dbReference type="NCBI Taxonomy" id="240521"/>
    <lineage>
        <taxon>Bacteria</taxon>
        <taxon>Pseudomonadati</taxon>
        <taxon>Pseudomonadota</taxon>
        <taxon>Alphaproteobacteria</taxon>
        <taxon>Hyphomicrobiales</taxon>
        <taxon>Rhizobiaceae</taxon>
        <taxon>Rhizobium/Agrobacterium group</taxon>
        <taxon>Rhizobium</taxon>
    </lineage>
</organism>
<reference evidence="2 3" key="1">
    <citation type="submission" date="2020-02" db="EMBL/GenBank/DDBJ databases">
        <title>Genome sequence of the type strain CCBAU10050 of Rhizobium daejeonense.</title>
        <authorList>
            <person name="Gao J."/>
            <person name="Sun J."/>
        </authorList>
    </citation>
    <scope>NUCLEOTIDE SEQUENCE [LARGE SCALE GENOMIC DNA]</scope>
    <source>
        <strain evidence="2 3">CCBAU10050</strain>
    </source>
</reference>
<dbReference type="AlphaFoldDB" id="A0A6M1RND7"/>
<protein>
    <submittedName>
        <fullName evidence="2">Uncharacterized protein</fullName>
    </submittedName>
</protein>
<evidence type="ECO:0000256" key="1">
    <source>
        <dbReference type="SAM" id="Phobius"/>
    </source>
</evidence>
<keyword evidence="1" id="KW-0812">Transmembrane</keyword>
<gene>
    <name evidence="2" type="ORF">G6N76_05265</name>
</gene>
<feature type="transmembrane region" description="Helical" evidence="1">
    <location>
        <begin position="131"/>
        <end position="149"/>
    </location>
</feature>
<comment type="caution">
    <text evidence="2">The sequence shown here is derived from an EMBL/GenBank/DDBJ whole genome shotgun (WGS) entry which is preliminary data.</text>
</comment>
<evidence type="ECO:0000313" key="3">
    <source>
        <dbReference type="Proteomes" id="UP000477849"/>
    </source>
</evidence>
<sequence>MPERDRPGPDEEGRVGTILKHYLLFVASLLAGAATMCIMCFGYLTLRLSTLEPRWMKSILGYDVIDYGTPWQWTFNILLWGSPALPMCRWILGFIDGIRPRWRRITEAYVLFGLWIYVLGFLAYRTDIDRAVLAATGLAIVLTVGFVYMRRRIIVP</sequence>
<dbReference type="Proteomes" id="UP000477849">
    <property type="component" value="Unassembled WGS sequence"/>
</dbReference>
<keyword evidence="1" id="KW-1133">Transmembrane helix</keyword>
<accession>A0A6M1RND7</accession>
<keyword evidence="1" id="KW-0472">Membrane</keyword>
<feature type="transmembrane region" description="Helical" evidence="1">
    <location>
        <begin position="107"/>
        <end position="125"/>
    </location>
</feature>
<evidence type="ECO:0000313" key="2">
    <source>
        <dbReference type="EMBL" id="NGO63074.1"/>
    </source>
</evidence>
<dbReference type="RefSeq" id="WP_163899311.1">
    <property type="nucleotide sequence ID" value="NZ_CP048427.1"/>
</dbReference>
<proteinExistence type="predicted"/>
<name>A0A6M1RND7_9HYPH</name>